<dbReference type="InterPro" id="IPR043129">
    <property type="entry name" value="ATPase_NBD"/>
</dbReference>
<keyword evidence="9" id="KW-1185">Reference proteome</keyword>
<evidence type="ECO:0000256" key="1">
    <source>
        <dbReference type="ARBA" id="ARBA00009156"/>
    </source>
</evidence>
<dbReference type="EMBL" id="JAFFZE010000004">
    <property type="protein sequence ID" value="MCT2582292.1"/>
    <property type="molecule type" value="Genomic_DNA"/>
</dbReference>
<keyword evidence="2" id="KW-0119">Carbohydrate metabolism</keyword>
<dbReference type="Gene3D" id="3.30.420.40">
    <property type="match status" value="2"/>
</dbReference>
<dbReference type="Pfam" id="PF00370">
    <property type="entry name" value="FGGY_N"/>
    <property type="match status" value="1"/>
</dbReference>
<dbReference type="RefSeq" id="WP_260189639.1">
    <property type="nucleotide sequence ID" value="NZ_JAFFZE010000004.1"/>
</dbReference>
<accession>A0ABT2J364</accession>
<feature type="domain" description="Carbohydrate kinase FGGY C-terminal" evidence="7">
    <location>
        <begin position="254"/>
        <end position="429"/>
    </location>
</feature>
<dbReference type="InterPro" id="IPR018483">
    <property type="entry name" value="Carb_kinase_FGGY_CS"/>
</dbReference>
<feature type="domain" description="Carbohydrate kinase FGGY N-terminal" evidence="6">
    <location>
        <begin position="5"/>
        <end position="243"/>
    </location>
</feature>
<dbReference type="InterPro" id="IPR050406">
    <property type="entry name" value="FGGY_Carb_Kinase"/>
</dbReference>
<keyword evidence="2" id="KW-0859">Xylose metabolism</keyword>
<gene>
    <name evidence="8" type="ORF">JT362_04025</name>
</gene>
<proteinExistence type="inferred from homology"/>
<sequence length="490" mass="51514">MSELALGVDVGTTSTKAVLVDRDGVVVASASARHGLRKGPGVVEADPEQWWRSTRTAIGKLDPDQRSRTAVVGVSGNMSSLVVMDEDGRAVRPAILLADTRGEAEIAALPPAVRARIEDSGHNVPGTVFTLAKLLWLARNEPATLTAAATFGAAKDFVRARLTGVLGSEPTDAYNTLLLDRGGMTWHTELIRECGLDSAPFPALSESDALVGGVSVSAAADTGLPEGVPVQAGLGDMAAAMLGAGDTEQDGSVLVSLGTSITALVRLPDQEFDPAWRGRLTYHPLPGGAFALASLITGGLAINWLRSLAGEQVLREAPDEPDPDSPLVFLPHLAGAGTPEFLPAARGSVFGIEPGTSGPELARALFEGTAFELAMAVRLAGGRRVLLSGGGTHLPVWVRVITDVLDLPARVVDEPEVSATGAARLAWRALGVRCPAPTGYRELRPRPEFRAAWRARSARYARAREAAFAHYLKESADEQKEGSLDSHGHR</sequence>
<evidence type="ECO:0000256" key="4">
    <source>
        <dbReference type="ARBA" id="ARBA00022777"/>
    </source>
</evidence>
<protein>
    <recommendedName>
        <fullName evidence="10">Xylulokinase</fullName>
    </recommendedName>
</protein>
<evidence type="ECO:0008006" key="10">
    <source>
        <dbReference type="Google" id="ProtNLM"/>
    </source>
</evidence>
<dbReference type="InterPro" id="IPR018484">
    <property type="entry name" value="FGGY_N"/>
</dbReference>
<dbReference type="PROSITE" id="PS00445">
    <property type="entry name" value="FGGY_KINASES_2"/>
    <property type="match status" value="1"/>
</dbReference>
<dbReference type="InterPro" id="IPR000577">
    <property type="entry name" value="Carb_kinase_FGGY"/>
</dbReference>
<evidence type="ECO:0000313" key="9">
    <source>
        <dbReference type="Proteomes" id="UP001156441"/>
    </source>
</evidence>
<dbReference type="SUPFAM" id="SSF53067">
    <property type="entry name" value="Actin-like ATPase domain"/>
    <property type="match status" value="2"/>
</dbReference>
<dbReference type="CDD" id="cd07808">
    <property type="entry name" value="ASKHA_NBD_FGGY_EcXK-like"/>
    <property type="match status" value="1"/>
</dbReference>
<keyword evidence="4 5" id="KW-0418">Kinase</keyword>
<dbReference type="Pfam" id="PF02782">
    <property type="entry name" value="FGGY_C"/>
    <property type="match status" value="1"/>
</dbReference>
<comment type="caution">
    <text evidence="8">The sequence shown here is derived from an EMBL/GenBank/DDBJ whole genome shotgun (WGS) entry which is preliminary data.</text>
</comment>
<dbReference type="InterPro" id="IPR018485">
    <property type="entry name" value="FGGY_C"/>
</dbReference>
<dbReference type="PANTHER" id="PTHR43095">
    <property type="entry name" value="SUGAR KINASE"/>
    <property type="match status" value="1"/>
</dbReference>
<dbReference type="Proteomes" id="UP001156441">
    <property type="component" value="Unassembled WGS sequence"/>
</dbReference>
<evidence type="ECO:0000259" key="6">
    <source>
        <dbReference type="Pfam" id="PF00370"/>
    </source>
</evidence>
<dbReference type="PIRSF" id="PIRSF000538">
    <property type="entry name" value="GlpK"/>
    <property type="match status" value="1"/>
</dbReference>
<evidence type="ECO:0000256" key="5">
    <source>
        <dbReference type="RuleBase" id="RU003733"/>
    </source>
</evidence>
<dbReference type="PANTHER" id="PTHR43095:SF5">
    <property type="entry name" value="XYLULOSE KINASE"/>
    <property type="match status" value="1"/>
</dbReference>
<reference evidence="8 9" key="1">
    <citation type="submission" date="2021-02" db="EMBL/GenBank/DDBJ databases">
        <title>Actinophytocola xerophila sp. nov., isolated from soil of cotton cropping field.</title>
        <authorList>
            <person name="Huang R."/>
            <person name="Chen X."/>
            <person name="Ge X."/>
            <person name="Liu W."/>
        </authorList>
    </citation>
    <scope>NUCLEOTIDE SEQUENCE [LARGE SCALE GENOMIC DNA]</scope>
    <source>
        <strain evidence="8 9">S1-96</strain>
    </source>
</reference>
<evidence type="ECO:0000256" key="3">
    <source>
        <dbReference type="ARBA" id="ARBA00022679"/>
    </source>
</evidence>
<evidence type="ECO:0000256" key="2">
    <source>
        <dbReference type="ARBA" id="ARBA00022629"/>
    </source>
</evidence>
<comment type="similarity">
    <text evidence="1 5">Belongs to the FGGY kinase family.</text>
</comment>
<evidence type="ECO:0000313" key="8">
    <source>
        <dbReference type="EMBL" id="MCT2582292.1"/>
    </source>
</evidence>
<evidence type="ECO:0000259" key="7">
    <source>
        <dbReference type="Pfam" id="PF02782"/>
    </source>
</evidence>
<organism evidence="8 9">
    <name type="scientific">Actinophytocola gossypii</name>
    <dbReference type="NCBI Taxonomy" id="2812003"/>
    <lineage>
        <taxon>Bacteria</taxon>
        <taxon>Bacillati</taxon>
        <taxon>Actinomycetota</taxon>
        <taxon>Actinomycetes</taxon>
        <taxon>Pseudonocardiales</taxon>
        <taxon>Pseudonocardiaceae</taxon>
    </lineage>
</organism>
<keyword evidence="3 5" id="KW-0808">Transferase</keyword>
<name>A0ABT2J364_9PSEU</name>